<gene>
    <name evidence="2" type="ORF">JOD49_003403</name>
</gene>
<feature type="domain" description="THIF-type NAD/FAD binding fold" evidence="1">
    <location>
        <begin position="252"/>
        <end position="359"/>
    </location>
</feature>
<dbReference type="InterPro" id="IPR035985">
    <property type="entry name" value="Ubiquitin-activating_enz"/>
</dbReference>
<dbReference type="PANTHER" id="PTHR43267:SF1">
    <property type="entry name" value="TRNA THREONYLCARBAMOYLADENOSINE DEHYDRATASE"/>
    <property type="match status" value="1"/>
</dbReference>
<dbReference type="SUPFAM" id="SSF69572">
    <property type="entry name" value="Activating enzymes of the ubiquitin-like proteins"/>
    <property type="match status" value="1"/>
</dbReference>
<accession>A0ABS2LK66</accession>
<keyword evidence="3" id="KW-1185">Reference proteome</keyword>
<evidence type="ECO:0000313" key="3">
    <source>
        <dbReference type="Proteomes" id="UP000698059"/>
    </source>
</evidence>
<evidence type="ECO:0000313" key="2">
    <source>
        <dbReference type="EMBL" id="MBM7480483.1"/>
    </source>
</evidence>
<organism evidence="2 3">
    <name type="scientific">Oerskovia jenensis</name>
    <dbReference type="NCBI Taxonomy" id="162169"/>
    <lineage>
        <taxon>Bacteria</taxon>
        <taxon>Bacillati</taxon>
        <taxon>Actinomycetota</taxon>
        <taxon>Actinomycetes</taxon>
        <taxon>Micrococcales</taxon>
        <taxon>Cellulomonadaceae</taxon>
        <taxon>Oerskovia</taxon>
    </lineage>
</organism>
<proteinExistence type="predicted"/>
<reference evidence="2 3" key="1">
    <citation type="submission" date="2021-01" db="EMBL/GenBank/DDBJ databases">
        <title>Sequencing the genomes of 1000 actinobacteria strains.</title>
        <authorList>
            <person name="Klenk H.-P."/>
        </authorList>
    </citation>
    <scope>NUCLEOTIDE SEQUENCE [LARGE SCALE GENOMIC DNA]</scope>
    <source>
        <strain evidence="2 3">DSM 46000</strain>
    </source>
</reference>
<dbReference type="Pfam" id="PF00899">
    <property type="entry name" value="ThiF"/>
    <property type="match status" value="1"/>
</dbReference>
<evidence type="ECO:0000259" key="1">
    <source>
        <dbReference type="Pfam" id="PF00899"/>
    </source>
</evidence>
<dbReference type="InterPro" id="IPR045886">
    <property type="entry name" value="ThiF/MoeB/HesA"/>
</dbReference>
<dbReference type="EMBL" id="JAFBBO010000001">
    <property type="protein sequence ID" value="MBM7480483.1"/>
    <property type="molecule type" value="Genomic_DNA"/>
</dbReference>
<dbReference type="PANTHER" id="PTHR43267">
    <property type="entry name" value="TRNA THREONYLCARBAMOYLADENOSINE DEHYDRATASE"/>
    <property type="match status" value="1"/>
</dbReference>
<dbReference type="InterPro" id="IPR000594">
    <property type="entry name" value="ThiF_NAD_FAD-bd"/>
</dbReference>
<dbReference type="Gene3D" id="3.40.50.720">
    <property type="entry name" value="NAD(P)-binding Rossmann-like Domain"/>
    <property type="match status" value="1"/>
</dbReference>
<dbReference type="Proteomes" id="UP000698059">
    <property type="component" value="Unassembled WGS sequence"/>
</dbReference>
<protein>
    <recommendedName>
        <fullName evidence="1">THIF-type NAD/FAD binding fold domain-containing protein</fullName>
    </recommendedName>
</protein>
<sequence>MNAHDFEDLVVLIPSNALAPPVVGVTHERFIGIPHALSSGQLCVYLDPAREWNPLGGAREFLDRIFRWFEDALADRFDPDTALFHAVGGHQYSHENAAPVVCREEFDDPRPFSMAWLSRNGTGDRLDLHRAQRHPDDEQVLVLRMPGPLYTGAGRSVFQVMRELGEPDATSALHAWRARVVRRRRDHATFVHIVVNVPHPTAQMSSLLVGRVDLSDAEVSTLHDRPIEWCRLYDERPSISTRRDKDRPVNAFHQSDVVLLGCGGLGSWISEYVVRAGCRSIELVDYGAVGGGHLVRQNFTEADVTDAKVSALAERLRAINPDLKVTESVGSTPSPGALAVLTVGGFIIDATVSHAMATYLSLLDVGSSGRRALVAQVATDVATGSLGMVVVAAPGTEVPPIDTVAGTHVTASGELEAYRTFWETSEDDELVPARGCSVPTFHGSAADLAAVAAIQTNIIGRHASQQTSGTYLFALPHTGVAPGYAFLPHPGDTSG</sequence>
<name>A0ABS2LK66_9CELL</name>
<comment type="caution">
    <text evidence="2">The sequence shown here is derived from an EMBL/GenBank/DDBJ whole genome shotgun (WGS) entry which is preliminary data.</text>
</comment>